<sequence length="789" mass="89092">MIPTPLPPEWLVRVSRSKGKIYYYHPLTHKTQWSRPICAVDHESTAQGEAEQGSKRQKLDHERGYEDTVSEEEENVLQTLIFASMRVGGSHISRGNKRTVKFTPWPHQLTAVEKIITAIQTRRLDHVKMSQTRESFLLQHSTGAGKTVTIAALTHQLLYVKDALSMQFHTVVVMLDRVKLNQQVGDAVEKYLRRNGVDEVFRAESAEHLVNLLDAEEQLQNPQRVIITTTQKIALLVKDDVLLTRLLYRNQKKANEEKCGSNKFQRVAIITDEAHRTHTASTRNAIEKVIKAGKDNSVQITFIGFTATPTTDALKLFGSRTEERFIYPFHCYSIAQATADGRIMDTLNEYTCICCEIETSVFPDAVQTSLRMHPAAQRRMLDHASDDISVLKAKALIMMTDFLAMKQECPNVKCMIVVRSRQDVVRYFTLITTFITKKMLGWICYAAFSGTVTISDQKGVSTSVTESTLNNQSVTVATSDVVIVCDKLDTGYNEPLLACMYVDRYLRSSVHTVQLLSRLNRRHMNKPSIRVLDFANHAAQVRRSFADFWRDAMVPISADTVDVRAEQMDLATALVILCDYFQELCSAPIETKTLCSTVVDHAFSLERDAFQQVLDALRRAASAMKKLKQTGRADYFDSISPFSCNVLDEVKKEIEIRVVAMENDMELLLDDIKLKMSARVKTHSKSFSGALYPQSLLASFVLPVFSDRYGNESKPSEMVAYLLRYGELERFESLLVAISARNNQHNVDSLVTQVTQAATQSSAYINADQPRISTHISAMLQELDRGRNA</sequence>
<protein>
    <submittedName>
        <fullName evidence="1">Uncharacterized protein</fullName>
    </submittedName>
</protein>
<reference evidence="1 2" key="1">
    <citation type="journal article" date="2022" name="bioRxiv">
        <title>The genome of the oomycete Peronosclerospora sorghi, a cosmopolitan pathogen of maize and sorghum, is inflated with dispersed pseudogenes.</title>
        <authorList>
            <person name="Fletcher K."/>
            <person name="Martin F."/>
            <person name="Isakeit T."/>
            <person name="Cavanaugh K."/>
            <person name="Magill C."/>
            <person name="Michelmore R."/>
        </authorList>
    </citation>
    <scope>NUCLEOTIDE SEQUENCE [LARGE SCALE GENOMIC DNA]</scope>
    <source>
        <strain evidence="1">P6</strain>
    </source>
</reference>
<keyword evidence="2" id="KW-1185">Reference proteome</keyword>
<gene>
    <name evidence="1" type="ORF">PsorP6_017207</name>
</gene>
<dbReference type="EMBL" id="CM047581">
    <property type="protein sequence ID" value="KAI9917050.1"/>
    <property type="molecule type" value="Genomic_DNA"/>
</dbReference>
<evidence type="ECO:0000313" key="2">
    <source>
        <dbReference type="Proteomes" id="UP001163321"/>
    </source>
</evidence>
<name>A0ACC0WDZ0_9STRA</name>
<dbReference type="Proteomes" id="UP001163321">
    <property type="component" value="Chromosome 2"/>
</dbReference>
<proteinExistence type="predicted"/>
<organism evidence="1 2">
    <name type="scientific">Peronosclerospora sorghi</name>
    <dbReference type="NCBI Taxonomy" id="230839"/>
    <lineage>
        <taxon>Eukaryota</taxon>
        <taxon>Sar</taxon>
        <taxon>Stramenopiles</taxon>
        <taxon>Oomycota</taxon>
        <taxon>Peronosporomycetes</taxon>
        <taxon>Peronosporales</taxon>
        <taxon>Peronosporaceae</taxon>
        <taxon>Peronosclerospora</taxon>
    </lineage>
</organism>
<accession>A0ACC0WDZ0</accession>
<evidence type="ECO:0000313" key="1">
    <source>
        <dbReference type="EMBL" id="KAI9917050.1"/>
    </source>
</evidence>
<comment type="caution">
    <text evidence="1">The sequence shown here is derived from an EMBL/GenBank/DDBJ whole genome shotgun (WGS) entry which is preliminary data.</text>
</comment>